<reference evidence="2 3" key="1">
    <citation type="submission" date="2023-12" db="EMBL/GenBank/DDBJ databases">
        <title>Denitrificimonas halotolerans sp. nov.,a novel species isolated from landfill leachate.</title>
        <authorList>
            <person name="Wang S."/>
        </authorList>
    </citation>
    <scope>NUCLEOTIDE SEQUENCE [LARGE SCALE GENOMIC DNA]</scope>
    <source>
        <strain evidence="2 3">JX-1</strain>
    </source>
</reference>
<dbReference type="Pfam" id="PF13701">
    <property type="entry name" value="DDE_Tnp_1_4"/>
    <property type="match status" value="1"/>
</dbReference>
<keyword evidence="3" id="KW-1185">Reference proteome</keyword>
<evidence type="ECO:0000259" key="1">
    <source>
        <dbReference type="Pfam" id="PF13701"/>
    </source>
</evidence>
<evidence type="ECO:0000313" key="2">
    <source>
        <dbReference type="EMBL" id="MDY7218498.1"/>
    </source>
</evidence>
<dbReference type="Proteomes" id="UP001294570">
    <property type="component" value="Unassembled WGS sequence"/>
</dbReference>
<protein>
    <submittedName>
        <fullName evidence="2">IS1380 family transposase</fullName>
    </submittedName>
</protein>
<name>A0ABU5GNI6_9GAMM</name>
<dbReference type="RefSeq" id="WP_321552594.1">
    <property type="nucleotide sequence ID" value="NZ_JAXIVU010000002.1"/>
</dbReference>
<sequence>MGETIPTWKPTCNPSVSVRLSGRKTSSDGGAFLLREIMDRSGVCEQLGQQLQDHRDPSRVRHSLTSQLRTLMFQHAQGWDDLSDTQLLGEDPVFQLACSDQRSTTPLTQQRPSQPTLSRLLNLLALDANRAVLHDGLLDLAMWRLSSMRGGKPLPSITLDVDGLPIETFGNQAGTGYNRYVGCTHYSPLVASIAEAGDMVGGLLREGNSGNAAQADQWIPGLVQRIRQTTGAQVQVRFDSGFTGGHTLSALDAENIPFVGRITSNAVLDRMVQPYLKRPVGRPPEQLREWCHEFYYKAESWDQPRRIVLVVSERPDDLFLHHFFLVTSLDSKDWHGHEVLSLYRRRGKAEGHMGELKDTLNVHLSSTCRGASTVQDVMGRNQVNLLLDLYAYQLMHSLRVLMEYITHQGWSLRKVREQTLKIAATVAVHARRIRVHIGRAGNKWWPDLLRHLSWLHQSPT</sequence>
<comment type="caution">
    <text evidence="2">The sequence shown here is derived from an EMBL/GenBank/DDBJ whole genome shotgun (WGS) entry which is preliminary data.</text>
</comment>
<feature type="domain" description="Transposase DDE" evidence="1">
    <location>
        <begin position="12"/>
        <end position="439"/>
    </location>
</feature>
<dbReference type="NCBIfam" id="NF033539">
    <property type="entry name" value="transpos_IS1380"/>
    <property type="match status" value="1"/>
</dbReference>
<dbReference type="InterPro" id="IPR025668">
    <property type="entry name" value="Tnp_DDE_dom"/>
</dbReference>
<organism evidence="2 3">
    <name type="scientific">Denitrificimonas halotolerans</name>
    <dbReference type="NCBI Taxonomy" id="3098930"/>
    <lineage>
        <taxon>Bacteria</taxon>
        <taxon>Pseudomonadati</taxon>
        <taxon>Pseudomonadota</taxon>
        <taxon>Gammaproteobacteria</taxon>
        <taxon>Pseudomonadales</taxon>
        <taxon>Pseudomonadaceae</taxon>
        <taxon>Denitrificimonas</taxon>
    </lineage>
</organism>
<proteinExistence type="predicted"/>
<accession>A0ABU5GNI6</accession>
<dbReference type="InterPro" id="IPR047960">
    <property type="entry name" value="Transpos_IS1380"/>
</dbReference>
<evidence type="ECO:0000313" key="3">
    <source>
        <dbReference type="Proteomes" id="UP001294570"/>
    </source>
</evidence>
<dbReference type="EMBL" id="JAXIVU010000002">
    <property type="protein sequence ID" value="MDY7218498.1"/>
    <property type="molecule type" value="Genomic_DNA"/>
</dbReference>
<gene>
    <name evidence="2" type="ORF">TOI97_02725</name>
</gene>